<evidence type="ECO:0000313" key="1">
    <source>
        <dbReference type="EMBL" id="CAB4774646.1"/>
    </source>
</evidence>
<accession>A0A6J6VTB7</accession>
<protein>
    <submittedName>
        <fullName evidence="1">Unannotated protein</fullName>
    </submittedName>
</protein>
<dbReference type="AlphaFoldDB" id="A0A6J6VTB7"/>
<reference evidence="1" key="1">
    <citation type="submission" date="2020-05" db="EMBL/GenBank/DDBJ databases">
        <authorList>
            <person name="Chiriac C."/>
            <person name="Salcher M."/>
            <person name="Ghai R."/>
            <person name="Kavagutti S V."/>
        </authorList>
    </citation>
    <scope>NUCLEOTIDE SEQUENCE</scope>
</reference>
<name>A0A6J6VTB7_9ZZZZ</name>
<gene>
    <name evidence="1" type="ORF">UFOPK2938_00342</name>
</gene>
<sequence length="158" mass="17451">MLNRILGDHPGVIRSATSNQNNLVNTAQIIIRQSHLVENQKAVVVNAPQQGVGHCLRLLRNFLQHEVVVTTLFGGFRIPRDFIFLDFSWRPIKVGHGNGVGAQFHYLVLAQFNGVAGIANKCRDVTAEEVLVVAASNDQRRIASSPHHHAWLVSVNGH</sequence>
<organism evidence="1">
    <name type="scientific">freshwater metagenome</name>
    <dbReference type="NCBI Taxonomy" id="449393"/>
    <lineage>
        <taxon>unclassified sequences</taxon>
        <taxon>metagenomes</taxon>
        <taxon>ecological metagenomes</taxon>
    </lineage>
</organism>
<proteinExistence type="predicted"/>
<dbReference type="EMBL" id="CAEZZX010000045">
    <property type="protein sequence ID" value="CAB4774646.1"/>
    <property type="molecule type" value="Genomic_DNA"/>
</dbReference>